<evidence type="ECO:0000313" key="2">
    <source>
        <dbReference type="Proteomes" id="UP000828048"/>
    </source>
</evidence>
<protein>
    <submittedName>
        <fullName evidence="1">Uncharacterized protein</fullName>
    </submittedName>
</protein>
<organism evidence="1 2">
    <name type="scientific">Vaccinium darrowii</name>
    <dbReference type="NCBI Taxonomy" id="229202"/>
    <lineage>
        <taxon>Eukaryota</taxon>
        <taxon>Viridiplantae</taxon>
        <taxon>Streptophyta</taxon>
        <taxon>Embryophyta</taxon>
        <taxon>Tracheophyta</taxon>
        <taxon>Spermatophyta</taxon>
        <taxon>Magnoliopsida</taxon>
        <taxon>eudicotyledons</taxon>
        <taxon>Gunneridae</taxon>
        <taxon>Pentapetalae</taxon>
        <taxon>asterids</taxon>
        <taxon>Ericales</taxon>
        <taxon>Ericaceae</taxon>
        <taxon>Vaccinioideae</taxon>
        <taxon>Vaccinieae</taxon>
        <taxon>Vaccinium</taxon>
    </lineage>
</organism>
<keyword evidence="2" id="KW-1185">Reference proteome</keyword>
<reference evidence="1 2" key="1">
    <citation type="journal article" date="2021" name="Hortic Res">
        <title>High-quality reference genome and annotation aids understanding of berry development for evergreen blueberry (Vaccinium darrowii).</title>
        <authorList>
            <person name="Yu J."/>
            <person name="Hulse-Kemp A.M."/>
            <person name="Babiker E."/>
            <person name="Staton M."/>
        </authorList>
    </citation>
    <scope>NUCLEOTIDE SEQUENCE [LARGE SCALE GENOMIC DNA]</scope>
    <source>
        <strain evidence="2">cv. NJ 8807/NJ 8810</strain>
        <tissue evidence="1">Young leaf</tissue>
    </source>
</reference>
<evidence type="ECO:0000313" key="1">
    <source>
        <dbReference type="EMBL" id="KAH7852450.1"/>
    </source>
</evidence>
<gene>
    <name evidence="1" type="ORF">Vadar_024929</name>
</gene>
<proteinExistence type="predicted"/>
<name>A0ACB7YI19_9ERIC</name>
<sequence>MLTQILETATLPIGISSENITTKEEDHLIRSTKKVKNDHDYSTDMAEDAIVLETLLVQDTVMNNGEENQDSLPHLSSSKGMNSKNPKDPSFKQVLISSKGREIPFSEDVETLPLDEDLMEEEELIDEEEEIDGIPVVNIPKSLLNYGRQPWKNAIIVKPVGYPIGYKSLCTKVKSIWDLQGDFSALQIGLGFVVFKFDMSCDHQHALTAGPWIINDQYITVREWEPRFKPGKAEEIKMVVWIRFPIFPFEYYYEKNMFRIARRLGRPIRADSTTMEIERGRYARVCVEIDLSKPVKSRILIEGKVYRVEYEHIPLMCFGCGHIGHHRDLCSWGAKLM</sequence>
<dbReference type="Proteomes" id="UP000828048">
    <property type="component" value="Chromosome 8"/>
</dbReference>
<accession>A0ACB7YI19</accession>
<comment type="caution">
    <text evidence="1">The sequence shown here is derived from an EMBL/GenBank/DDBJ whole genome shotgun (WGS) entry which is preliminary data.</text>
</comment>
<dbReference type="EMBL" id="CM037158">
    <property type="protein sequence ID" value="KAH7852450.1"/>
    <property type="molecule type" value="Genomic_DNA"/>
</dbReference>